<dbReference type="InterPro" id="IPR013783">
    <property type="entry name" value="Ig-like_fold"/>
</dbReference>
<sequence>MPRALPTRLIAAALALAASVGVSLVTTTAAAADPLLGEAAFLAARDDPDAVAPSEPCDATAANPAELRTLAAADGTATTICLGPDWAYRNPSSYSSIDEIRIERDIVIDLQGNTRDNSYTTSLRIAVAPGHHLQLRDTSPTPGMLTLLRGIQVPPTASLVVWSGGIMPWGQEGDAAIGGVNGQSGGDIVVRGGTIQAYSESGGAGIGGGSGGDAGSFTMWGGSVTTTGGAGAALGGGDGGDGGAVTVRGGSLSATSGGFNTGACPYVCIHVAAPAIGGGNNGSGGDVLVTGGTIVATAVSGAGGVGIGGSMSNSGSPVLPGTLTVTGGSVTASGTEGIGGGWSASGGTISISGGAVHAAAGLPIGGQYLTSAPDISVTGGTLDAVPLQLDWLDDDWVMDAVIGAGAGAEASGSLHIGAAGAVSLTAKGGSFFGDHGLASVEVAGTLSIDDGYAVVSGDGDFGVPDFAVTTGGRITGTGELRGIVGAVAVNDGTITASVDLTGLTVQQNNYLVSFTDPDAGPIPSVRVFAPTLADAGSAPPSITGVAAWTTPTAVVVDATTELAGAVTSGSRAGGTAAVALSSADGSLWMALPAVVAAGDHVAPTIERRTTADAAFPGADVSATFTVSGPAGDVTAEVVSGGVLTFSTPGVYTVTATSAAAGFSHLTAVGTLEVATPPSIATTALPDAVSGEPYSADLVVTGSPAPSLTDDGMLPPGLSRSGLTVSGTPTAAGDYAFTVTASNESGPVDQVVSLHVAYGTPVSLALTLPSGAVAQQGGSVTLDVEGTDALGQHFDAGDLVTLSSDVPTDVISGTTVGFPHASPHVITASLTGNPLVFTTLLIEVRPAAAAAPLADTGAADARSALSAAALAMLAGAALLALRAAGRRRVSAGRR</sequence>
<keyword evidence="2" id="KW-0732">Signal</keyword>
<evidence type="ECO:0008006" key="5">
    <source>
        <dbReference type="Google" id="ProtNLM"/>
    </source>
</evidence>
<evidence type="ECO:0000313" key="4">
    <source>
        <dbReference type="Proteomes" id="UP001205337"/>
    </source>
</evidence>
<feature type="transmembrane region" description="Helical" evidence="1">
    <location>
        <begin position="863"/>
        <end position="883"/>
    </location>
</feature>
<keyword evidence="4" id="KW-1185">Reference proteome</keyword>
<keyword evidence="1" id="KW-0472">Membrane</keyword>
<dbReference type="RefSeq" id="WP_258798720.1">
    <property type="nucleotide sequence ID" value="NZ_JANTHX010000007.1"/>
</dbReference>
<dbReference type="EMBL" id="JANTHX010000007">
    <property type="protein sequence ID" value="MCS0499657.1"/>
    <property type="molecule type" value="Genomic_DNA"/>
</dbReference>
<keyword evidence="1" id="KW-0812">Transmembrane</keyword>
<feature type="signal peptide" evidence="2">
    <location>
        <begin position="1"/>
        <end position="31"/>
    </location>
</feature>
<evidence type="ECO:0000313" key="3">
    <source>
        <dbReference type="EMBL" id="MCS0499657.1"/>
    </source>
</evidence>
<name>A0ABT1ZG25_9MICO</name>
<dbReference type="Proteomes" id="UP001205337">
    <property type="component" value="Unassembled WGS sequence"/>
</dbReference>
<evidence type="ECO:0000256" key="2">
    <source>
        <dbReference type="SAM" id="SignalP"/>
    </source>
</evidence>
<accession>A0ABT1ZG25</accession>
<feature type="chain" id="PRO_5046781267" description="Ig-like domain repeat protein" evidence="2">
    <location>
        <begin position="32"/>
        <end position="893"/>
    </location>
</feature>
<evidence type="ECO:0000256" key="1">
    <source>
        <dbReference type="SAM" id="Phobius"/>
    </source>
</evidence>
<keyword evidence="1" id="KW-1133">Transmembrane helix</keyword>
<dbReference type="Gene3D" id="2.60.40.10">
    <property type="entry name" value="Immunoglobulins"/>
    <property type="match status" value="1"/>
</dbReference>
<reference evidence="3 4" key="1">
    <citation type="submission" date="2022-08" db="EMBL/GenBank/DDBJ databases">
        <authorList>
            <person name="Li F."/>
        </authorList>
    </citation>
    <scope>NUCLEOTIDE SEQUENCE [LARGE SCALE GENOMIC DNA]</scope>
    <source>
        <strain evidence="3 4">10F1B-8-1</strain>
    </source>
</reference>
<proteinExistence type="predicted"/>
<comment type="caution">
    <text evidence="3">The sequence shown here is derived from an EMBL/GenBank/DDBJ whole genome shotgun (WGS) entry which is preliminary data.</text>
</comment>
<gene>
    <name evidence="3" type="ORF">NUH29_08855</name>
</gene>
<protein>
    <recommendedName>
        <fullName evidence="5">Ig-like domain repeat protein</fullName>
    </recommendedName>
</protein>
<organism evidence="3 4">
    <name type="scientific">Protaetiibacter mangrovi</name>
    <dbReference type="NCBI Taxonomy" id="2970926"/>
    <lineage>
        <taxon>Bacteria</taxon>
        <taxon>Bacillati</taxon>
        <taxon>Actinomycetota</taxon>
        <taxon>Actinomycetes</taxon>
        <taxon>Micrococcales</taxon>
        <taxon>Microbacteriaceae</taxon>
        <taxon>Protaetiibacter</taxon>
    </lineage>
</organism>